<feature type="transmembrane region" description="Helical" evidence="6">
    <location>
        <begin position="326"/>
        <end position="347"/>
    </location>
</feature>
<dbReference type="eggNOG" id="COG0738">
    <property type="taxonomic scope" value="Bacteria"/>
</dbReference>
<dbReference type="EMBL" id="CP012264">
    <property type="protein sequence ID" value="ALB64391.1"/>
    <property type="molecule type" value="Genomic_DNA"/>
</dbReference>
<feature type="transmembrane region" description="Helical" evidence="6">
    <location>
        <begin position="385"/>
        <end position="403"/>
    </location>
</feature>
<feature type="transmembrane region" description="Helical" evidence="6">
    <location>
        <begin position="186"/>
        <end position="205"/>
    </location>
</feature>
<evidence type="ECO:0000256" key="2">
    <source>
        <dbReference type="ARBA" id="ARBA00022475"/>
    </source>
</evidence>
<dbReference type="SUPFAM" id="SSF103473">
    <property type="entry name" value="MFS general substrate transporter"/>
    <property type="match status" value="1"/>
</dbReference>
<feature type="transmembrane region" description="Helical" evidence="6">
    <location>
        <begin position="359"/>
        <end position="379"/>
    </location>
</feature>
<dbReference type="PROSITE" id="PS50850">
    <property type="entry name" value="MFS"/>
    <property type="match status" value="1"/>
</dbReference>
<dbReference type="Gene3D" id="1.20.1250.20">
    <property type="entry name" value="MFS general substrate transporter like domains"/>
    <property type="match status" value="2"/>
</dbReference>
<feature type="transmembrane region" description="Helical" evidence="6">
    <location>
        <begin position="20"/>
        <end position="41"/>
    </location>
</feature>
<dbReference type="CDD" id="cd17394">
    <property type="entry name" value="MFS_FucP_like"/>
    <property type="match status" value="1"/>
</dbReference>
<keyword evidence="3 6" id="KW-0812">Transmembrane</keyword>
<proteinExistence type="predicted"/>
<evidence type="ECO:0000256" key="6">
    <source>
        <dbReference type="SAM" id="Phobius"/>
    </source>
</evidence>
<dbReference type="GO" id="GO:0005886">
    <property type="term" value="C:plasma membrane"/>
    <property type="evidence" value="ECO:0007669"/>
    <property type="project" value="UniProtKB-SubCell"/>
</dbReference>
<dbReference type="Pfam" id="PF07690">
    <property type="entry name" value="MFS_1"/>
    <property type="match status" value="1"/>
</dbReference>
<keyword evidence="4 6" id="KW-1133">Transmembrane helix</keyword>
<organism evidence="9 10">
    <name type="scientific">Cronobacter condimenti 1330</name>
    <dbReference type="NCBI Taxonomy" id="1073999"/>
    <lineage>
        <taxon>Bacteria</taxon>
        <taxon>Pseudomonadati</taxon>
        <taxon>Pseudomonadota</taxon>
        <taxon>Gammaproteobacteria</taxon>
        <taxon>Enterobacterales</taxon>
        <taxon>Enterobacteriaceae</taxon>
        <taxon>Cronobacter</taxon>
    </lineage>
</organism>
<reference evidence="11" key="2">
    <citation type="submission" date="2015-07" db="EMBL/GenBank/DDBJ databases">
        <authorList>
            <person name="Moine D."/>
            <person name="Kassam M."/>
        </authorList>
    </citation>
    <scope>NUCLEOTIDE SEQUENCE [LARGE SCALE GENOMIC DNA]</scope>
    <source>
        <strain evidence="11">LMG 26250</strain>
    </source>
</reference>
<evidence type="ECO:0000256" key="1">
    <source>
        <dbReference type="ARBA" id="ARBA00004429"/>
    </source>
</evidence>
<reference evidence="9" key="1">
    <citation type="submission" date="2012-07" db="EMBL/GenBank/DDBJ databases">
        <authorList>
            <person name="Cummings C."/>
        </authorList>
    </citation>
    <scope>NUCLEOTIDE SEQUENCE</scope>
    <source>
        <strain evidence="9">1330</strain>
    </source>
</reference>
<feature type="transmembrane region" description="Helical" evidence="6">
    <location>
        <begin position="151"/>
        <end position="174"/>
    </location>
</feature>
<name>K8A069_9ENTR</name>
<evidence type="ECO:0000256" key="5">
    <source>
        <dbReference type="ARBA" id="ARBA00023136"/>
    </source>
</evidence>
<keyword evidence="11" id="KW-1185">Reference proteome</keyword>
<feature type="transmembrane region" description="Helical" evidence="6">
    <location>
        <begin position="113"/>
        <end position="130"/>
    </location>
</feature>
<dbReference type="Proteomes" id="UP000067320">
    <property type="component" value="Chromosome"/>
</dbReference>
<dbReference type="PATRIC" id="fig|1073999.7.peg.3887"/>
<feature type="transmembrane region" description="Helical" evidence="6">
    <location>
        <begin position="271"/>
        <end position="289"/>
    </location>
</feature>
<dbReference type="PANTHER" id="PTHR43702:SF3">
    <property type="entry name" value="PROTEIN TSGA"/>
    <property type="match status" value="1"/>
</dbReference>
<evidence type="ECO:0000256" key="3">
    <source>
        <dbReference type="ARBA" id="ARBA00022692"/>
    </source>
</evidence>
<dbReference type="RefSeq" id="WP_007671898.1">
    <property type="nucleotide sequence ID" value="NZ_CAKW01000068.1"/>
</dbReference>
<keyword evidence="2" id="KW-1003">Cell membrane</keyword>
<dbReference type="GO" id="GO:0022857">
    <property type="term" value="F:transmembrane transporter activity"/>
    <property type="evidence" value="ECO:0007669"/>
    <property type="project" value="InterPro"/>
</dbReference>
<protein>
    <submittedName>
        <fullName evidence="9">Fucose permease</fullName>
    </submittedName>
    <submittedName>
        <fullName evidence="8">MFS transporter</fullName>
    </submittedName>
</protein>
<gene>
    <name evidence="8" type="ORF">AFK62_18605</name>
    <name evidence="9" type="ORF">BN137_1909</name>
</gene>
<dbReference type="InterPro" id="IPR011701">
    <property type="entry name" value="MFS"/>
</dbReference>
<dbReference type="InterPro" id="IPR036259">
    <property type="entry name" value="MFS_trans_sf"/>
</dbReference>
<dbReference type="AlphaFoldDB" id="K8A069"/>
<reference evidence="8 11" key="4">
    <citation type="journal article" date="2016" name="Genome Announc.">
        <title>Fully Closed Genome Sequences of Five Type Strains of the Genus Cronobacter and One Cronobacter sakazakii Strain.</title>
        <authorList>
            <person name="Moine D."/>
            <person name="Kassam M."/>
            <person name="Baert L."/>
            <person name="Tang Y."/>
            <person name="Barretto C."/>
            <person name="Ngom Bru C."/>
            <person name="Klijn A."/>
            <person name="Descombes P."/>
        </authorList>
    </citation>
    <scope>NUCLEOTIDE SEQUENCE [LARGE SCALE GENOMIC DNA]</scope>
    <source>
        <strain evidence="8 11">LMG 26250</strain>
    </source>
</reference>
<dbReference type="KEGG" id="ccon:AFK62_18605"/>
<dbReference type="PANTHER" id="PTHR43702">
    <property type="entry name" value="L-FUCOSE-PROTON SYMPORTER"/>
    <property type="match status" value="1"/>
</dbReference>
<evidence type="ECO:0000313" key="9">
    <source>
        <dbReference type="EMBL" id="CCJ72541.1"/>
    </source>
</evidence>
<dbReference type="STRING" id="1073999.AFK62_18605"/>
<feature type="domain" description="Major facilitator superfamily (MFS) profile" evidence="7">
    <location>
        <begin position="23"/>
        <end position="407"/>
    </location>
</feature>
<accession>K8A069</accession>
<sequence length="408" mass="44084">MLVNKTATPAQARVGAAPGLRLALMLVTSLFFMWGLSYGLLDVLNKHFQETLHVSKAQSGLLQAAYFGAYFLVALPAGYFMEKRGYKAGILVGLCLYALGALLFVPAAGANSFMLFLFALFVIACGLGCLETAANPYATVLGDPQGAERRLNLAQSFNGLGQFMGPLIGGTLFFSATHNADGGQGMVKMTYVGIALLVLVIAFLFRRTPMPDIREAEETVAGQPSKGLWQHRHFTGGVVAQFFYVAAQVGVGAFFINYATEHWQGVTSQHASYLLSVAMISFMVGRFFSTWLMGRVRAATLLVLYSLVNIVLCGLVMMSIDGVSVVALIAVFFFMSIMFPTIFALGVKNMGSHTKRASSFMIMAIVGGAIMPYFMGAVADSYSTAVAYGLPLLCFIVVFFYGLRQRRA</sequence>
<feature type="transmembrane region" description="Helical" evidence="6">
    <location>
        <begin position="88"/>
        <end position="107"/>
    </location>
</feature>
<evidence type="ECO:0000259" key="7">
    <source>
        <dbReference type="PROSITE" id="PS50850"/>
    </source>
</evidence>
<feature type="transmembrane region" description="Helical" evidence="6">
    <location>
        <begin position="234"/>
        <end position="259"/>
    </location>
</feature>
<reference evidence="11" key="3">
    <citation type="submission" date="2015-09" db="EMBL/GenBank/DDBJ databases">
        <title>Cronobacter genome sequencing and assembly.</title>
        <authorList>
            <person name="Descombes P."/>
            <person name="Baert L."/>
            <person name="Ngom-Bru C."/>
            <person name="Barretto C."/>
        </authorList>
    </citation>
    <scope>NUCLEOTIDE SEQUENCE [LARGE SCALE GENOMIC DNA]</scope>
    <source>
        <strain evidence="11">LMG 26250</strain>
    </source>
</reference>
<dbReference type="InterPro" id="IPR020846">
    <property type="entry name" value="MFS_dom"/>
</dbReference>
<dbReference type="EMBL" id="CAKW01000068">
    <property type="protein sequence ID" value="CCJ72541.1"/>
    <property type="molecule type" value="Genomic_DNA"/>
</dbReference>
<evidence type="ECO:0000313" key="10">
    <source>
        <dbReference type="Proteomes" id="UP000009340"/>
    </source>
</evidence>
<evidence type="ECO:0000313" key="8">
    <source>
        <dbReference type="EMBL" id="ALB64391.1"/>
    </source>
</evidence>
<evidence type="ECO:0000256" key="4">
    <source>
        <dbReference type="ARBA" id="ARBA00022989"/>
    </source>
</evidence>
<dbReference type="Proteomes" id="UP000009340">
    <property type="component" value="Unassembled WGS sequence"/>
</dbReference>
<keyword evidence="5 6" id="KW-0472">Membrane</keyword>
<comment type="subcellular location">
    <subcellularLocation>
        <location evidence="1">Cell inner membrane</location>
        <topology evidence="1">Multi-pass membrane protein</topology>
    </subcellularLocation>
</comment>
<feature type="transmembrane region" description="Helical" evidence="6">
    <location>
        <begin position="301"/>
        <end position="320"/>
    </location>
</feature>
<feature type="transmembrane region" description="Helical" evidence="6">
    <location>
        <begin position="61"/>
        <end position="81"/>
    </location>
</feature>
<dbReference type="OrthoDB" id="9795150at2"/>
<dbReference type="InterPro" id="IPR050375">
    <property type="entry name" value="MFS_TsgA-like"/>
</dbReference>
<evidence type="ECO:0000313" key="11">
    <source>
        <dbReference type="Proteomes" id="UP000067320"/>
    </source>
</evidence>